<dbReference type="HOGENOM" id="CLU_1626396_0_0_10"/>
<name>F0P1M0_WEEVC</name>
<organism evidence="1 2">
    <name type="scientific">Weeksella virosa (strain ATCC 43766 / DSM 16922 / JCM 21250 / CCUG 30538 / CDC 9751 / IAM 14551 / NBRC 16016 / NCTC 11634 / CL345/78)</name>
    <dbReference type="NCBI Taxonomy" id="865938"/>
    <lineage>
        <taxon>Bacteria</taxon>
        <taxon>Pseudomonadati</taxon>
        <taxon>Bacteroidota</taxon>
        <taxon>Flavobacteriia</taxon>
        <taxon>Flavobacteriales</taxon>
        <taxon>Weeksellaceae</taxon>
        <taxon>Weeksella</taxon>
    </lineage>
</organism>
<dbReference type="KEGG" id="wvi:Weevi_0937"/>
<reference evidence="1 2" key="1">
    <citation type="journal article" date="2011" name="Stand. Genomic Sci.">
        <title>Complete genome sequence of Weeksella virosa type strain (9751).</title>
        <authorList>
            <person name="Lang E."/>
            <person name="Teshima H."/>
            <person name="Lucas S."/>
            <person name="Lapidus A."/>
            <person name="Hammon N."/>
            <person name="Deshpande S."/>
            <person name="Nolan M."/>
            <person name="Cheng J.F."/>
            <person name="Pitluck S."/>
            <person name="Liolios K."/>
            <person name="Pagani I."/>
            <person name="Mikhailova N."/>
            <person name="Ivanova N."/>
            <person name="Mavromatis K."/>
            <person name="Pati A."/>
            <person name="Tapia R."/>
            <person name="Han C."/>
            <person name="Goodwin L."/>
            <person name="Chen A."/>
            <person name="Palaniappan K."/>
            <person name="Land M."/>
            <person name="Hauser L."/>
            <person name="Chang Y.J."/>
            <person name="Jeffries C.D."/>
            <person name="Brambilla E.M."/>
            <person name="Kopitz M."/>
            <person name="Rohde M."/>
            <person name="Goker M."/>
            <person name="Tindall B.J."/>
            <person name="Detter J.C."/>
            <person name="Woyke T."/>
            <person name="Bristow J."/>
            <person name="Eisen J.A."/>
            <person name="Markowitz V."/>
            <person name="Hugenholtz P."/>
            <person name="Klenk H.P."/>
            <person name="Kyrpides N.C."/>
        </authorList>
    </citation>
    <scope>NUCLEOTIDE SEQUENCE [LARGE SCALE GENOMIC DNA]</scope>
    <source>
        <strain evidence="2">ATCC 43766 / DSM 16922 / JCM 21250 / NBRC 16016 / NCTC 11634 / CL345/78</strain>
    </source>
</reference>
<reference evidence="2" key="2">
    <citation type="journal article" date="2011" name="Stand. Genomic Sci.">
        <title>Complete genome sequence of Weeksella virosa type strain (9751T).</title>
        <authorList>
            <person name="Lang E."/>
            <person name="Teshima H."/>
            <person name="Lucas S."/>
            <person name="Lapidus A."/>
            <person name="Hammon N."/>
            <person name="Deshpande S."/>
            <person name="Nolan M."/>
            <person name="Cheng J."/>
            <person name="Pitluck S."/>
            <person name="Liolios K."/>
            <person name="Pagani I."/>
            <person name="Mikhailova N."/>
            <person name="Ivanova N."/>
            <person name="Mavromatis K."/>
            <person name="Pati A."/>
            <person name="Tapia R."/>
            <person name="Han C."/>
            <person name="Goodwin L."/>
            <person name="Chen A."/>
            <person name="Palaniappan K."/>
            <person name="Land M."/>
            <person name="Hauser L."/>
            <person name="Chang Y."/>
            <person name="Jeffries C."/>
            <person name="Brambilla E."/>
            <person name="Kopitz M."/>
            <person name="Rohde M."/>
            <person name="Goker M."/>
            <person name="Tindall B."/>
            <person name="Detter J."/>
            <person name="Woyke T."/>
            <person name="Bristow J."/>
            <person name="Eisen J."/>
            <person name="Markowitz V."/>
            <person name="Hugenholtz P."/>
            <person name="Klenk H."/>
            <person name="Kyrpides N."/>
        </authorList>
    </citation>
    <scope>NUCLEOTIDE SEQUENCE [LARGE SCALE GENOMIC DNA]</scope>
    <source>
        <strain evidence="2">ATCC 43766 / DSM 16922 / JCM 21250 / NBRC 16016 / NCTC 11634 / CL345/78</strain>
    </source>
</reference>
<dbReference type="RefSeq" id="WP_013598038.1">
    <property type="nucleotide sequence ID" value="NC_015144.1"/>
</dbReference>
<proteinExistence type="predicted"/>
<dbReference type="Proteomes" id="UP000008641">
    <property type="component" value="Chromosome"/>
</dbReference>
<evidence type="ECO:0000313" key="2">
    <source>
        <dbReference type="Proteomes" id="UP000008641"/>
    </source>
</evidence>
<evidence type="ECO:0000313" key="1">
    <source>
        <dbReference type="EMBL" id="ADX67648.1"/>
    </source>
</evidence>
<accession>F0P1M0</accession>
<protein>
    <submittedName>
        <fullName evidence="1">Uncharacterized protein</fullName>
    </submittedName>
</protein>
<sequence length="163" mass="17849">MNAQFVISSIQDTKTELILNDSISIEKGGNIQAYLPLENDFLFIKPVKKFNAKLLGKVADAVGTGASAVGLGSGNIKILSESIKVARTANAVQYGVDALDKIQELPISKNAKKIAGQNLEVIDWQISEDGYILNTKFDKKNYQIYLQEALLAGEIKLKNDMME</sequence>
<dbReference type="eggNOG" id="ENOG5033XVK">
    <property type="taxonomic scope" value="Bacteria"/>
</dbReference>
<keyword evidence="2" id="KW-1185">Reference proteome</keyword>
<dbReference type="EMBL" id="CP002455">
    <property type="protein sequence ID" value="ADX67648.1"/>
    <property type="molecule type" value="Genomic_DNA"/>
</dbReference>
<dbReference type="AlphaFoldDB" id="F0P1M0"/>
<gene>
    <name evidence="1" type="ordered locus">Weevi_0937</name>
</gene>